<name>A0AAD6WYH8_9AGAR</name>
<organism evidence="1 2">
    <name type="scientific">Mycena alexandri</name>
    <dbReference type="NCBI Taxonomy" id="1745969"/>
    <lineage>
        <taxon>Eukaryota</taxon>
        <taxon>Fungi</taxon>
        <taxon>Dikarya</taxon>
        <taxon>Basidiomycota</taxon>
        <taxon>Agaricomycotina</taxon>
        <taxon>Agaricomycetes</taxon>
        <taxon>Agaricomycetidae</taxon>
        <taxon>Agaricales</taxon>
        <taxon>Marasmiineae</taxon>
        <taxon>Mycenaceae</taxon>
        <taxon>Mycena</taxon>
    </lineage>
</organism>
<sequence>MHRWSLAPLNVNSRALSRCSSGQLLRFCIFAYVDPFILLASALTRCMFSGLLEDFVVSQAKCLLLFLSLLVSLCHQDHLGFIQRNVSWFSFASLSALTSMFSAMKCPSVESQALQPILVIAPADIRRWSTDELNRVYKFSRRRRRGEVAGWWTVATVANIV</sequence>
<evidence type="ECO:0000313" key="1">
    <source>
        <dbReference type="EMBL" id="KAJ7025749.1"/>
    </source>
</evidence>
<dbReference type="AlphaFoldDB" id="A0AAD6WYH8"/>
<gene>
    <name evidence="1" type="ORF">C8F04DRAFT_1127442</name>
</gene>
<proteinExistence type="predicted"/>
<evidence type="ECO:0000313" key="2">
    <source>
        <dbReference type="Proteomes" id="UP001218188"/>
    </source>
</evidence>
<dbReference type="EMBL" id="JARJCM010000149">
    <property type="protein sequence ID" value="KAJ7025749.1"/>
    <property type="molecule type" value="Genomic_DNA"/>
</dbReference>
<protein>
    <submittedName>
        <fullName evidence="1">Uncharacterized protein</fullName>
    </submittedName>
</protein>
<reference evidence="1" key="1">
    <citation type="submission" date="2023-03" db="EMBL/GenBank/DDBJ databases">
        <title>Massive genome expansion in bonnet fungi (Mycena s.s.) driven by repeated elements and novel gene families across ecological guilds.</title>
        <authorList>
            <consortium name="Lawrence Berkeley National Laboratory"/>
            <person name="Harder C.B."/>
            <person name="Miyauchi S."/>
            <person name="Viragh M."/>
            <person name="Kuo A."/>
            <person name="Thoen E."/>
            <person name="Andreopoulos B."/>
            <person name="Lu D."/>
            <person name="Skrede I."/>
            <person name="Drula E."/>
            <person name="Henrissat B."/>
            <person name="Morin E."/>
            <person name="Kohler A."/>
            <person name="Barry K."/>
            <person name="LaButti K."/>
            <person name="Morin E."/>
            <person name="Salamov A."/>
            <person name="Lipzen A."/>
            <person name="Mereny Z."/>
            <person name="Hegedus B."/>
            <person name="Baldrian P."/>
            <person name="Stursova M."/>
            <person name="Weitz H."/>
            <person name="Taylor A."/>
            <person name="Grigoriev I.V."/>
            <person name="Nagy L.G."/>
            <person name="Martin F."/>
            <person name="Kauserud H."/>
        </authorList>
    </citation>
    <scope>NUCLEOTIDE SEQUENCE</scope>
    <source>
        <strain evidence="1">CBHHK200</strain>
    </source>
</reference>
<comment type="caution">
    <text evidence="1">The sequence shown here is derived from an EMBL/GenBank/DDBJ whole genome shotgun (WGS) entry which is preliminary data.</text>
</comment>
<keyword evidence="2" id="KW-1185">Reference proteome</keyword>
<accession>A0AAD6WYH8</accession>
<dbReference type="Proteomes" id="UP001218188">
    <property type="component" value="Unassembled WGS sequence"/>
</dbReference>